<keyword evidence="2" id="KW-1185">Reference proteome</keyword>
<accession>A0A1M5M533</accession>
<dbReference type="Gene3D" id="3.30.160.100">
    <property type="entry name" value="Ribosome hibernation promotion factor-like"/>
    <property type="match status" value="1"/>
</dbReference>
<name>A0A1M5M533_9BACT</name>
<dbReference type="AlphaFoldDB" id="A0A1M5M533"/>
<dbReference type="InterPro" id="IPR036567">
    <property type="entry name" value="RHF-like"/>
</dbReference>
<reference evidence="1 2" key="1">
    <citation type="submission" date="2016-11" db="EMBL/GenBank/DDBJ databases">
        <authorList>
            <person name="Jaros S."/>
            <person name="Januszkiewicz K."/>
            <person name="Wedrychowicz H."/>
        </authorList>
    </citation>
    <scope>NUCLEOTIDE SEQUENCE [LARGE SCALE GENOMIC DNA]</scope>
    <source>
        <strain evidence="1 2">DSM 24574</strain>
    </source>
</reference>
<dbReference type="InterPro" id="IPR003489">
    <property type="entry name" value="RHF/RaiA"/>
</dbReference>
<evidence type="ECO:0000313" key="2">
    <source>
        <dbReference type="Proteomes" id="UP000184212"/>
    </source>
</evidence>
<organism evidence="1 2">
    <name type="scientific">Chryseolinea serpens</name>
    <dbReference type="NCBI Taxonomy" id="947013"/>
    <lineage>
        <taxon>Bacteria</taxon>
        <taxon>Pseudomonadati</taxon>
        <taxon>Bacteroidota</taxon>
        <taxon>Cytophagia</taxon>
        <taxon>Cytophagales</taxon>
        <taxon>Fulvivirgaceae</taxon>
        <taxon>Chryseolinea</taxon>
    </lineage>
</organism>
<dbReference type="OrthoDB" id="9808702at2"/>
<dbReference type="Pfam" id="PF02482">
    <property type="entry name" value="Ribosomal_S30AE"/>
    <property type="match status" value="1"/>
</dbReference>
<dbReference type="RefSeq" id="WP_073132493.1">
    <property type="nucleotide sequence ID" value="NZ_FQWQ01000001.1"/>
</dbReference>
<dbReference type="STRING" id="947013.SAMN04488109_1547"/>
<dbReference type="EMBL" id="FQWQ01000001">
    <property type="protein sequence ID" value="SHG72029.1"/>
    <property type="molecule type" value="Genomic_DNA"/>
</dbReference>
<proteinExistence type="predicted"/>
<dbReference type="SUPFAM" id="SSF69754">
    <property type="entry name" value="Ribosome binding protein Y (YfiA homologue)"/>
    <property type="match status" value="1"/>
</dbReference>
<protein>
    <submittedName>
        <fullName evidence="1">Putative sigma-54 modulation protein</fullName>
    </submittedName>
</protein>
<dbReference type="Proteomes" id="UP000184212">
    <property type="component" value="Unassembled WGS sequence"/>
</dbReference>
<gene>
    <name evidence="1" type="ORF">SAMN04488109_1547</name>
</gene>
<evidence type="ECO:0000313" key="1">
    <source>
        <dbReference type="EMBL" id="SHG72029.1"/>
    </source>
</evidence>
<sequence length="102" mass="11433">MKVTIQTPGFTGRPDLLKFTEEHIQKLHHLSDRLMEGQVVLSLEKSDENKNKVCEARIVVPGYDLFASKTAASFEEAVVNTCEALRKQIAAWKETTGASFPR</sequence>